<proteinExistence type="predicted"/>
<dbReference type="Proteomes" id="UP000308197">
    <property type="component" value="Unassembled WGS sequence"/>
</dbReference>
<name>A0A5C3PJA9_9APHY</name>
<dbReference type="AlphaFoldDB" id="A0A5C3PJA9"/>
<organism evidence="2 3">
    <name type="scientific">Polyporus arcularius HHB13444</name>
    <dbReference type="NCBI Taxonomy" id="1314778"/>
    <lineage>
        <taxon>Eukaryota</taxon>
        <taxon>Fungi</taxon>
        <taxon>Dikarya</taxon>
        <taxon>Basidiomycota</taxon>
        <taxon>Agaricomycotina</taxon>
        <taxon>Agaricomycetes</taxon>
        <taxon>Polyporales</taxon>
        <taxon>Polyporaceae</taxon>
        <taxon>Polyporus</taxon>
    </lineage>
</organism>
<evidence type="ECO:0000256" key="1">
    <source>
        <dbReference type="SAM" id="MobiDB-lite"/>
    </source>
</evidence>
<reference evidence="2 3" key="1">
    <citation type="journal article" date="2019" name="Nat. Ecol. Evol.">
        <title>Megaphylogeny resolves global patterns of mushroom evolution.</title>
        <authorList>
            <person name="Varga T."/>
            <person name="Krizsan K."/>
            <person name="Foldi C."/>
            <person name="Dima B."/>
            <person name="Sanchez-Garcia M."/>
            <person name="Sanchez-Ramirez S."/>
            <person name="Szollosi G.J."/>
            <person name="Szarkandi J.G."/>
            <person name="Papp V."/>
            <person name="Albert L."/>
            <person name="Andreopoulos W."/>
            <person name="Angelini C."/>
            <person name="Antonin V."/>
            <person name="Barry K.W."/>
            <person name="Bougher N.L."/>
            <person name="Buchanan P."/>
            <person name="Buyck B."/>
            <person name="Bense V."/>
            <person name="Catcheside P."/>
            <person name="Chovatia M."/>
            <person name="Cooper J."/>
            <person name="Damon W."/>
            <person name="Desjardin D."/>
            <person name="Finy P."/>
            <person name="Geml J."/>
            <person name="Haridas S."/>
            <person name="Hughes K."/>
            <person name="Justo A."/>
            <person name="Karasinski D."/>
            <person name="Kautmanova I."/>
            <person name="Kiss B."/>
            <person name="Kocsube S."/>
            <person name="Kotiranta H."/>
            <person name="LaButti K.M."/>
            <person name="Lechner B.E."/>
            <person name="Liimatainen K."/>
            <person name="Lipzen A."/>
            <person name="Lukacs Z."/>
            <person name="Mihaltcheva S."/>
            <person name="Morgado L.N."/>
            <person name="Niskanen T."/>
            <person name="Noordeloos M.E."/>
            <person name="Ohm R.A."/>
            <person name="Ortiz-Santana B."/>
            <person name="Ovrebo C."/>
            <person name="Racz N."/>
            <person name="Riley R."/>
            <person name="Savchenko A."/>
            <person name="Shiryaev A."/>
            <person name="Soop K."/>
            <person name="Spirin V."/>
            <person name="Szebenyi C."/>
            <person name="Tomsovsky M."/>
            <person name="Tulloss R.E."/>
            <person name="Uehling J."/>
            <person name="Grigoriev I.V."/>
            <person name="Vagvolgyi C."/>
            <person name="Papp T."/>
            <person name="Martin F.M."/>
            <person name="Miettinen O."/>
            <person name="Hibbett D.S."/>
            <person name="Nagy L.G."/>
        </authorList>
    </citation>
    <scope>NUCLEOTIDE SEQUENCE [LARGE SCALE GENOMIC DNA]</scope>
    <source>
        <strain evidence="2 3">HHB13444</strain>
    </source>
</reference>
<sequence length="757" mass="83605">MATVTPSQALRNLQSNGSETSYYDASSVVARSLTPLSSIAPIPELNHVDHVDVNAGHLPPPDDTCGEVEEGEIIEYCGDSAMTLYGEPVGDATLPSPALTQMALEEEDVEAQLASTERSLSLLPGGGEPPRKLAIALVDAAPSGGEHAEGDRPYFSTSHITTIHSSVMLEVLSLSEMAKAVGDSTTLWLWFECPFHTGVERRGAALAEAIHRVLKEIRHIVKVIRAARHDSVPLRSLHLRLPLPGAPIGSLVQRSRELLRDCFPRLERLFLNEVQCDRCGGVPDMVSDDDDKTPVHSSTLRQLVISKKSMLSSRETFLYSTPQADRRKWNGTATLECAGSHIGCDYAGCTKVGYRDRASEGEHIATLLRATFGSHVDYRVVLDERCHRLEFIAPADNSGVTTATESPEHAHVPSFQDIYNSVKKTLAASGFDVDPSEIPWAALSERLVEEPAMPHEQGEEHSSVQMENVQQDNLTGARSTSVKSEDHEDREMALGDVDDEEAAPVSDASRSPLHEHSTQLGAADKAAKEEPGNRQRIWDRAMDYLRVQDSRDREQAATPAREPCGGATSGRGAHHRKSARDQLVRKYGRHHRPVQRAFGGPQDGPPLPRVRLPGNAGPLLERVYFYLTDNKRLCNPFPAHPVHLAWIWGGQVYDVQPRDMPTPPCRADERSCLWISIQFNSGLKARFRGGILTYCSLSATMMQVLVVIAEQVKKRASKWDLDVEGLVIEKLHWKLRDRENEPPTIVARISRRTCCML</sequence>
<feature type="compositionally biased region" description="Basic and acidic residues" evidence="1">
    <location>
        <begin position="525"/>
        <end position="555"/>
    </location>
</feature>
<keyword evidence="3" id="KW-1185">Reference proteome</keyword>
<dbReference type="EMBL" id="ML211092">
    <property type="protein sequence ID" value="TFK88979.1"/>
    <property type="molecule type" value="Genomic_DNA"/>
</dbReference>
<protein>
    <submittedName>
        <fullName evidence="2">Uncharacterized protein</fullName>
    </submittedName>
</protein>
<feature type="compositionally biased region" description="Basic and acidic residues" evidence="1">
    <location>
        <begin position="483"/>
        <end position="493"/>
    </location>
</feature>
<feature type="compositionally biased region" description="Basic and acidic residues" evidence="1">
    <location>
        <begin position="451"/>
        <end position="462"/>
    </location>
</feature>
<accession>A0A5C3PJA9</accession>
<feature type="region of interest" description="Disordered" evidence="1">
    <location>
        <begin position="451"/>
        <end position="583"/>
    </location>
</feature>
<evidence type="ECO:0000313" key="3">
    <source>
        <dbReference type="Proteomes" id="UP000308197"/>
    </source>
</evidence>
<feature type="compositionally biased region" description="Polar residues" evidence="1">
    <location>
        <begin position="463"/>
        <end position="482"/>
    </location>
</feature>
<gene>
    <name evidence="2" type="ORF">K466DRAFT_50241</name>
</gene>
<evidence type="ECO:0000313" key="2">
    <source>
        <dbReference type="EMBL" id="TFK88979.1"/>
    </source>
</evidence>
<dbReference type="InParanoid" id="A0A5C3PJA9"/>